<evidence type="ECO:0000256" key="2">
    <source>
        <dbReference type="SAM" id="Phobius"/>
    </source>
</evidence>
<keyword evidence="2" id="KW-1133">Transmembrane helix</keyword>
<name>A0A1X2IQY0_9FUNG</name>
<dbReference type="PANTHER" id="PTHR36851">
    <property type="entry name" value="UNNAMED PRODUCT"/>
    <property type="match status" value="1"/>
</dbReference>
<evidence type="ECO:0000256" key="1">
    <source>
        <dbReference type="SAM" id="MobiDB-lite"/>
    </source>
</evidence>
<dbReference type="EMBL" id="MCGE01000006">
    <property type="protein sequence ID" value="ORZ20657.1"/>
    <property type="molecule type" value="Genomic_DNA"/>
</dbReference>
<dbReference type="AlphaFoldDB" id="A0A1X2IQY0"/>
<dbReference type="OrthoDB" id="5819478at2759"/>
<feature type="transmembrane region" description="Helical" evidence="2">
    <location>
        <begin position="501"/>
        <end position="520"/>
    </location>
</feature>
<evidence type="ECO:0000313" key="5">
    <source>
        <dbReference type="Proteomes" id="UP000193560"/>
    </source>
</evidence>
<dbReference type="PANTHER" id="PTHR36851:SF1">
    <property type="entry name" value="GLYCO_TRANS_2-LIKE DOMAIN-CONTAINING PROTEIN"/>
    <property type="match status" value="1"/>
</dbReference>
<evidence type="ECO:0000313" key="4">
    <source>
        <dbReference type="EMBL" id="ORZ20657.1"/>
    </source>
</evidence>
<proteinExistence type="predicted"/>
<feature type="transmembrane region" description="Helical" evidence="2">
    <location>
        <begin position="459"/>
        <end position="481"/>
    </location>
</feature>
<dbReference type="STRING" id="90262.A0A1X2IQY0"/>
<gene>
    <name evidence="4" type="ORF">BCR42DRAFT_448935</name>
</gene>
<dbReference type="SUPFAM" id="SSF53448">
    <property type="entry name" value="Nucleotide-diphospho-sugar transferases"/>
    <property type="match status" value="1"/>
</dbReference>
<sequence length="614" mass="69556">MSAMSRLYSPSEWVAPLVPLLSLLVLPLGPLLFPKSYLFLLFTYFTVFLYTQVNHVCKFYMTSCKIRATIKKWNRRLRSKSMDLAQPQPQHPSASSNRQASPSLTRERNNNSAANDDNDTQVLDDAERLEFYEDPAYIHAFIIPNYCEPEGLLKETIERLASHRNAKTHYAIIMAMEQSESEWDIKGQRLASFFDDRFAHFIVTGHPSNIPGESRGKGSNVAYGARHGCAELLYRGVDRRRVILTVTDADAAIPELYVRELEDALHHAEDPHYLLLAPPIFFSRNCYQVPAAVRVTDITWSAMVMSNLSNSRGLSFPCSTYSLSMMLAERVDYWDTDADAVGEDMHMWLKCFFKTNGQVRTAPIYVPINLTNVQTEGYLSNVNARYVQAKRHYNGVADVAYTLKNAFTRHRGAPKCSLLDDASSGLALAASSSSVSWLDKATVCFLILEAHMIPATSGWLMFAAVPLMQFLLFPPFSGLALVDPAQNPILTSDFYAQLWNMVKIITVLLPFPLFGTLAVYEQLHRSIDRDFLLKSKNESRQWRHLLDYATLPVAAWLFMTLPSTLACVKRLSQVEQQYIVSEKLFKDTTEMDHDDDIGQHNELNQEKINVMVAA</sequence>
<feature type="domain" description="Glycosyltransferase 2-like" evidence="3">
    <location>
        <begin position="244"/>
        <end position="468"/>
    </location>
</feature>
<keyword evidence="4" id="KW-0808">Transferase</keyword>
<dbReference type="InterPro" id="IPR029044">
    <property type="entry name" value="Nucleotide-diphossugar_trans"/>
</dbReference>
<keyword evidence="5" id="KW-1185">Reference proteome</keyword>
<dbReference type="InterPro" id="IPR001173">
    <property type="entry name" value="Glyco_trans_2-like"/>
</dbReference>
<keyword evidence="2" id="KW-0812">Transmembrane</keyword>
<feature type="compositionally biased region" description="Polar residues" evidence="1">
    <location>
        <begin position="87"/>
        <end position="104"/>
    </location>
</feature>
<feature type="region of interest" description="Disordered" evidence="1">
    <location>
        <begin position="83"/>
        <end position="120"/>
    </location>
</feature>
<dbReference type="Proteomes" id="UP000193560">
    <property type="component" value="Unassembled WGS sequence"/>
</dbReference>
<comment type="caution">
    <text evidence="4">The sequence shown here is derived from an EMBL/GenBank/DDBJ whole genome shotgun (WGS) entry which is preliminary data.</text>
</comment>
<organism evidence="4 5">
    <name type="scientific">Absidia repens</name>
    <dbReference type="NCBI Taxonomy" id="90262"/>
    <lineage>
        <taxon>Eukaryota</taxon>
        <taxon>Fungi</taxon>
        <taxon>Fungi incertae sedis</taxon>
        <taxon>Mucoromycota</taxon>
        <taxon>Mucoromycotina</taxon>
        <taxon>Mucoromycetes</taxon>
        <taxon>Mucorales</taxon>
        <taxon>Cunninghamellaceae</taxon>
        <taxon>Absidia</taxon>
    </lineage>
</organism>
<protein>
    <submittedName>
        <fullName evidence="4">Glycosyl transferase family group 2-domain-containing protein</fullName>
    </submittedName>
</protein>
<feature type="transmembrane region" description="Helical" evidence="2">
    <location>
        <begin position="37"/>
        <end position="57"/>
    </location>
</feature>
<dbReference type="GO" id="GO:0016740">
    <property type="term" value="F:transferase activity"/>
    <property type="evidence" value="ECO:0007669"/>
    <property type="project" value="UniProtKB-KW"/>
</dbReference>
<keyword evidence="2" id="KW-0472">Membrane</keyword>
<dbReference type="Pfam" id="PF13632">
    <property type="entry name" value="Glyco_trans_2_3"/>
    <property type="match status" value="1"/>
</dbReference>
<accession>A0A1X2IQY0</accession>
<reference evidence="4 5" key="1">
    <citation type="submission" date="2016-07" db="EMBL/GenBank/DDBJ databases">
        <title>Pervasive Adenine N6-methylation of Active Genes in Fungi.</title>
        <authorList>
            <consortium name="DOE Joint Genome Institute"/>
            <person name="Mondo S.J."/>
            <person name="Dannebaum R.O."/>
            <person name="Kuo R.C."/>
            <person name="Labutti K."/>
            <person name="Haridas S."/>
            <person name="Kuo A."/>
            <person name="Salamov A."/>
            <person name="Ahrendt S.R."/>
            <person name="Lipzen A."/>
            <person name="Sullivan W."/>
            <person name="Andreopoulos W.B."/>
            <person name="Clum A."/>
            <person name="Lindquist E."/>
            <person name="Daum C."/>
            <person name="Ramamoorthy G.K."/>
            <person name="Gryganskyi A."/>
            <person name="Culley D."/>
            <person name="Magnuson J.K."/>
            <person name="James T.Y."/>
            <person name="O'Malley M.A."/>
            <person name="Stajich J.E."/>
            <person name="Spatafora J.W."/>
            <person name="Visel A."/>
            <person name="Grigoriev I.V."/>
        </authorList>
    </citation>
    <scope>NUCLEOTIDE SEQUENCE [LARGE SCALE GENOMIC DNA]</scope>
    <source>
        <strain evidence="4 5">NRRL 1336</strain>
    </source>
</reference>
<evidence type="ECO:0000259" key="3">
    <source>
        <dbReference type="Pfam" id="PF13632"/>
    </source>
</evidence>
<feature type="transmembrane region" description="Helical" evidence="2">
    <location>
        <begin position="12"/>
        <end position="31"/>
    </location>
</feature>